<dbReference type="EMBL" id="ML737041">
    <property type="protein sequence ID" value="KAE8396756.1"/>
    <property type="molecule type" value="Genomic_DNA"/>
</dbReference>
<organism evidence="3 4">
    <name type="scientific">Aspergillus pseudonomiae</name>
    <dbReference type="NCBI Taxonomy" id="1506151"/>
    <lineage>
        <taxon>Eukaryota</taxon>
        <taxon>Fungi</taxon>
        <taxon>Dikarya</taxon>
        <taxon>Ascomycota</taxon>
        <taxon>Pezizomycotina</taxon>
        <taxon>Eurotiomycetes</taxon>
        <taxon>Eurotiomycetidae</taxon>
        <taxon>Eurotiales</taxon>
        <taxon>Aspergillaceae</taxon>
        <taxon>Aspergillus</taxon>
        <taxon>Aspergillus subgen. Circumdati</taxon>
    </lineage>
</organism>
<feature type="region of interest" description="Disordered" evidence="1">
    <location>
        <begin position="1"/>
        <end position="20"/>
    </location>
</feature>
<dbReference type="RefSeq" id="XP_031934075.1">
    <property type="nucleotide sequence ID" value="XM_032088623.1"/>
</dbReference>
<dbReference type="GeneID" id="43673314"/>
<keyword evidence="2" id="KW-0472">Membrane</keyword>
<evidence type="ECO:0000256" key="2">
    <source>
        <dbReference type="SAM" id="Phobius"/>
    </source>
</evidence>
<evidence type="ECO:0000313" key="3">
    <source>
        <dbReference type="EMBL" id="KAE8396756.1"/>
    </source>
</evidence>
<evidence type="ECO:0000313" key="4">
    <source>
        <dbReference type="Proteomes" id="UP000325579"/>
    </source>
</evidence>
<gene>
    <name evidence="3" type="ORF">BDV37DRAFT_290026</name>
</gene>
<dbReference type="Proteomes" id="UP000325579">
    <property type="component" value="Unassembled WGS sequence"/>
</dbReference>
<reference evidence="3 4" key="1">
    <citation type="submission" date="2019-04" db="EMBL/GenBank/DDBJ databases">
        <authorList>
            <consortium name="DOE Joint Genome Institute"/>
            <person name="Mondo S."/>
            <person name="Kjaerbolling I."/>
            <person name="Vesth T."/>
            <person name="Frisvad J.C."/>
            <person name="Nybo J.L."/>
            <person name="Theobald S."/>
            <person name="Kildgaard S."/>
            <person name="Isbrandt T."/>
            <person name="Kuo A."/>
            <person name="Sato A."/>
            <person name="Lyhne E.K."/>
            <person name="Kogle M.E."/>
            <person name="Wiebenga A."/>
            <person name="Kun R.S."/>
            <person name="Lubbers R.J."/>
            <person name="Makela M.R."/>
            <person name="Barry K."/>
            <person name="Chovatia M."/>
            <person name="Clum A."/>
            <person name="Daum C."/>
            <person name="Haridas S."/>
            <person name="He G."/>
            <person name="LaButti K."/>
            <person name="Lipzen A."/>
            <person name="Riley R."/>
            <person name="Salamov A."/>
            <person name="Simmons B.A."/>
            <person name="Magnuson J.K."/>
            <person name="Henrissat B."/>
            <person name="Mortensen U.H."/>
            <person name="Larsen T.O."/>
            <person name="Devries R.P."/>
            <person name="Grigoriev I.V."/>
            <person name="Machida M."/>
            <person name="Baker S.E."/>
            <person name="Andersen M.R."/>
            <person name="Cantor M.N."/>
            <person name="Hua S.X."/>
        </authorList>
    </citation>
    <scope>NUCLEOTIDE SEQUENCE [LARGE SCALE GENOMIC DNA]</scope>
    <source>
        <strain evidence="3 4">CBS 119388</strain>
    </source>
</reference>
<keyword evidence="2" id="KW-0812">Transmembrane</keyword>
<feature type="transmembrane region" description="Helical" evidence="2">
    <location>
        <begin position="21"/>
        <end position="51"/>
    </location>
</feature>
<evidence type="ECO:0000256" key="1">
    <source>
        <dbReference type="SAM" id="MobiDB-lite"/>
    </source>
</evidence>
<name>A0A5N7CRD0_9EURO</name>
<accession>A0A5N7CRD0</accession>
<protein>
    <submittedName>
        <fullName evidence="3">Uncharacterized protein</fullName>
    </submittedName>
</protein>
<proteinExistence type="predicted"/>
<sequence length="66" mass="7041">MPSGYKRTISEMKTPSPSPSAATSILLVSTLPVFSLPGSISAYMSLAFVLLEPLDSSDDRLYSSTQ</sequence>
<keyword evidence="2" id="KW-1133">Transmembrane helix</keyword>
<keyword evidence="4" id="KW-1185">Reference proteome</keyword>
<dbReference type="AlphaFoldDB" id="A0A5N7CRD0"/>